<dbReference type="EMBL" id="CAXAMN010014647">
    <property type="protein sequence ID" value="CAK9043909.1"/>
    <property type="molecule type" value="Genomic_DNA"/>
</dbReference>
<sequence>MVFYRQTSAAQQVALSTRASIVIIKTALKTENFEEALKTFRELKALWTGPSARRMADRMAMWGPPQLPGRLSPSWSTWPARTRRVARPSAAWFCTEPQEHELKRFLPELASVPLSEEVPRGQSGHGNRVAMVRVESSGFAWRAERVVGGWAWLLGVHLMVSEAVREKDEELLGQVEQLAREKEIAFTESTYGMLIKGYKGSDEKVEQLFLEALEKKPDAGPELCLALLLCCQQTRNFALAERAYEHFSKQMSLPILAAFIRFHSEVENYERVCDMYERDASPLREKAAGEGRSILDSRMECGAQG</sequence>
<gene>
    <name evidence="1" type="ORF">CCMP2556_LOCUS23179</name>
</gene>
<comment type="caution">
    <text evidence="1">The sequence shown here is derived from an EMBL/GenBank/DDBJ whole genome shotgun (WGS) entry which is preliminary data.</text>
</comment>
<keyword evidence="2" id="KW-1185">Reference proteome</keyword>
<name>A0ABP0LZH2_9DINO</name>
<dbReference type="Proteomes" id="UP001642484">
    <property type="component" value="Unassembled WGS sequence"/>
</dbReference>
<protein>
    <submittedName>
        <fullName evidence="1">Uncharacterized protein</fullName>
    </submittedName>
</protein>
<reference evidence="1 2" key="1">
    <citation type="submission" date="2024-02" db="EMBL/GenBank/DDBJ databases">
        <authorList>
            <person name="Chen Y."/>
            <person name="Shah S."/>
            <person name="Dougan E. K."/>
            <person name="Thang M."/>
            <person name="Chan C."/>
        </authorList>
    </citation>
    <scope>NUCLEOTIDE SEQUENCE [LARGE SCALE GENOMIC DNA]</scope>
</reference>
<proteinExistence type="predicted"/>
<accession>A0ABP0LZH2</accession>
<evidence type="ECO:0000313" key="1">
    <source>
        <dbReference type="EMBL" id="CAK9043909.1"/>
    </source>
</evidence>
<evidence type="ECO:0000313" key="2">
    <source>
        <dbReference type="Proteomes" id="UP001642484"/>
    </source>
</evidence>
<organism evidence="1 2">
    <name type="scientific">Durusdinium trenchii</name>
    <dbReference type="NCBI Taxonomy" id="1381693"/>
    <lineage>
        <taxon>Eukaryota</taxon>
        <taxon>Sar</taxon>
        <taxon>Alveolata</taxon>
        <taxon>Dinophyceae</taxon>
        <taxon>Suessiales</taxon>
        <taxon>Symbiodiniaceae</taxon>
        <taxon>Durusdinium</taxon>
    </lineage>
</organism>